<organism evidence="2 3">
    <name type="scientific">Methylomonas koyamae</name>
    <dbReference type="NCBI Taxonomy" id="702114"/>
    <lineage>
        <taxon>Bacteria</taxon>
        <taxon>Pseudomonadati</taxon>
        <taxon>Pseudomonadota</taxon>
        <taxon>Gammaproteobacteria</taxon>
        <taxon>Methylococcales</taxon>
        <taxon>Methylococcaceae</taxon>
        <taxon>Methylomonas</taxon>
    </lineage>
</organism>
<dbReference type="AlphaFoldDB" id="A0A177P342"/>
<accession>A0A177P342</accession>
<dbReference type="PANTHER" id="PTHR35849">
    <property type="entry name" value="BLR2341 PROTEIN"/>
    <property type="match status" value="1"/>
</dbReference>
<dbReference type="Proteomes" id="UP000077628">
    <property type="component" value="Unassembled WGS sequence"/>
</dbReference>
<dbReference type="CDD" id="cd07043">
    <property type="entry name" value="STAS_anti-anti-sigma_factors"/>
    <property type="match status" value="1"/>
</dbReference>
<dbReference type="PROSITE" id="PS50801">
    <property type="entry name" value="STAS"/>
    <property type="match status" value="1"/>
</dbReference>
<comment type="caution">
    <text evidence="2">The sequence shown here is derived from an EMBL/GenBank/DDBJ whole genome shotgun (WGS) entry which is preliminary data.</text>
</comment>
<keyword evidence="3" id="KW-1185">Reference proteome</keyword>
<dbReference type="SUPFAM" id="SSF52091">
    <property type="entry name" value="SpoIIaa-like"/>
    <property type="match status" value="1"/>
</dbReference>
<dbReference type="Gene3D" id="3.30.750.24">
    <property type="entry name" value="STAS domain"/>
    <property type="match status" value="1"/>
</dbReference>
<evidence type="ECO:0000259" key="1">
    <source>
        <dbReference type="PROSITE" id="PS50801"/>
    </source>
</evidence>
<dbReference type="RefSeq" id="WP_082885370.1">
    <property type="nucleotide sequence ID" value="NZ_LUUK01000053.1"/>
</dbReference>
<evidence type="ECO:0000313" key="3">
    <source>
        <dbReference type="Proteomes" id="UP000077628"/>
    </source>
</evidence>
<sequence>MSIREITVDGGRVELAAQAELTIYQVRDARGQLAAYLDVASELQIDLSAVREFDGAGVQLLMYMKQECARRDVAMRLIGHSQAVVDVFELLNLGEHFGDPMVLTASGNES</sequence>
<proteinExistence type="predicted"/>
<dbReference type="InterPro" id="IPR052746">
    <property type="entry name" value="MlaB_ABC_Transporter"/>
</dbReference>
<dbReference type="InterPro" id="IPR002645">
    <property type="entry name" value="STAS_dom"/>
</dbReference>
<name>A0A177P342_9GAMM</name>
<reference evidence="3" key="1">
    <citation type="submission" date="2016-03" db="EMBL/GenBank/DDBJ databases">
        <authorList>
            <person name="Heylen K."/>
            <person name="De Vos P."/>
            <person name="Vekeman B."/>
        </authorList>
    </citation>
    <scope>NUCLEOTIDE SEQUENCE [LARGE SCALE GENOMIC DNA]</scope>
    <source>
        <strain evidence="3">R-45383</strain>
    </source>
</reference>
<dbReference type="InterPro" id="IPR058548">
    <property type="entry name" value="MlaB-like_STAS"/>
</dbReference>
<protein>
    <recommendedName>
        <fullName evidence="1">STAS domain-containing protein</fullName>
    </recommendedName>
</protein>
<dbReference type="STRING" id="702114.A1355_21170"/>
<dbReference type="EMBL" id="LUUK01000053">
    <property type="protein sequence ID" value="OAI23893.1"/>
    <property type="molecule type" value="Genomic_DNA"/>
</dbReference>
<dbReference type="PANTHER" id="PTHR35849:SF2">
    <property type="entry name" value="BLR2341 PROTEIN"/>
    <property type="match status" value="1"/>
</dbReference>
<dbReference type="Pfam" id="PF13466">
    <property type="entry name" value="STAS_2"/>
    <property type="match status" value="1"/>
</dbReference>
<evidence type="ECO:0000313" key="2">
    <source>
        <dbReference type="EMBL" id="OAI23893.1"/>
    </source>
</evidence>
<gene>
    <name evidence="2" type="ORF">A1355_21170</name>
</gene>
<dbReference type="InterPro" id="IPR036513">
    <property type="entry name" value="STAS_dom_sf"/>
</dbReference>
<feature type="domain" description="STAS" evidence="1">
    <location>
        <begin position="2"/>
        <end position="110"/>
    </location>
</feature>